<keyword evidence="4" id="KW-0406">Ion transport</keyword>
<reference evidence="5" key="1">
    <citation type="submission" date="2014-09" db="EMBL/GenBank/DDBJ databases">
        <title>Draft genome sequence of an oleaginous Mucoromycotina fungus Mucor ambiguus NBRC6742.</title>
        <authorList>
            <person name="Takeda I."/>
            <person name="Yamane N."/>
            <person name="Morita T."/>
            <person name="Tamano K."/>
            <person name="Machida M."/>
            <person name="Baker S."/>
            <person name="Koike H."/>
        </authorList>
    </citation>
    <scope>NUCLEOTIDE SEQUENCE</scope>
    <source>
        <strain evidence="5">NBRC 6742</strain>
    </source>
</reference>
<keyword evidence="4" id="KW-0186">Copper</keyword>
<evidence type="ECO:0000256" key="2">
    <source>
        <dbReference type="ARBA" id="ARBA00022989"/>
    </source>
</evidence>
<evidence type="ECO:0000313" key="5">
    <source>
        <dbReference type="EMBL" id="GAN01814.1"/>
    </source>
</evidence>
<dbReference type="EMBL" id="DF836301">
    <property type="protein sequence ID" value="GAN01814.1"/>
    <property type="molecule type" value="Genomic_DNA"/>
</dbReference>
<keyword evidence="4" id="KW-0187">Copper transport</keyword>
<comment type="similarity">
    <text evidence="4">Belongs to the copper transporter (Ctr) (TC 1.A.56) family. SLC31A subfamily.</text>
</comment>
<name>A0A0C9M5N1_9FUNG</name>
<organism evidence="5">
    <name type="scientific">Mucor ambiguus</name>
    <dbReference type="NCBI Taxonomy" id="91626"/>
    <lineage>
        <taxon>Eukaryota</taxon>
        <taxon>Fungi</taxon>
        <taxon>Fungi incertae sedis</taxon>
        <taxon>Mucoromycota</taxon>
        <taxon>Mucoromycotina</taxon>
        <taxon>Mucoromycetes</taxon>
        <taxon>Mucorales</taxon>
        <taxon>Mucorineae</taxon>
        <taxon>Mucoraceae</taxon>
        <taxon>Mucor</taxon>
    </lineage>
</organism>
<keyword evidence="2" id="KW-1133">Transmembrane helix</keyword>
<dbReference type="GO" id="GO:0005375">
    <property type="term" value="F:copper ion transmembrane transporter activity"/>
    <property type="evidence" value="ECO:0007669"/>
    <property type="project" value="UniProtKB-UniRule"/>
</dbReference>
<proteinExistence type="inferred from homology"/>
<evidence type="ECO:0000256" key="1">
    <source>
        <dbReference type="ARBA" id="ARBA00022692"/>
    </source>
</evidence>
<gene>
    <name evidence="5" type="ORF">MAM1_0012d01249</name>
</gene>
<dbReference type="Pfam" id="PF04145">
    <property type="entry name" value="Ctr"/>
    <property type="match status" value="1"/>
</dbReference>
<evidence type="ECO:0000313" key="6">
    <source>
        <dbReference type="Proteomes" id="UP000053815"/>
    </source>
</evidence>
<evidence type="ECO:0000256" key="3">
    <source>
        <dbReference type="ARBA" id="ARBA00023136"/>
    </source>
</evidence>
<evidence type="ECO:0000256" key="4">
    <source>
        <dbReference type="RuleBase" id="RU367022"/>
    </source>
</evidence>
<accession>A0A0C9M5N1</accession>
<keyword evidence="3 4" id="KW-0472">Membrane</keyword>
<keyword evidence="6" id="KW-1185">Reference proteome</keyword>
<dbReference type="OrthoDB" id="73901at2759"/>
<dbReference type="GO" id="GO:0016020">
    <property type="term" value="C:membrane"/>
    <property type="evidence" value="ECO:0007669"/>
    <property type="project" value="UniProtKB-SubCell"/>
</dbReference>
<dbReference type="AlphaFoldDB" id="A0A0C9M5N1"/>
<protein>
    <recommendedName>
        <fullName evidence="4">Copper transport protein</fullName>
    </recommendedName>
</protein>
<keyword evidence="1" id="KW-0812">Transmembrane</keyword>
<dbReference type="InterPro" id="IPR007274">
    <property type="entry name" value="Cop_transporter"/>
</dbReference>
<keyword evidence="4" id="KW-0813">Transport</keyword>
<comment type="subcellular location">
    <subcellularLocation>
        <location evidence="4">Membrane</location>
        <topology evidence="4">Multi-pass membrane protein</topology>
    </subcellularLocation>
</comment>
<dbReference type="Proteomes" id="UP000053815">
    <property type="component" value="Unassembled WGS sequence"/>
</dbReference>
<sequence>MCHLEFSQINICLHFFRLWVPATWKMENNGFIAVDASDYINGLCPDTLPYKDANGLHLLFESFSLHDSNSMWIGYLVVWLICTVERWTTYCLDTHASSQQDATKRFFFILKKTVLYGIATTMRLLYMLVVMYFNTNLFLAVVLSLTLSQSIIETVKLKKQFHHGNGYSDL</sequence>